<dbReference type="InterPro" id="IPR036188">
    <property type="entry name" value="FAD/NAD-bd_sf"/>
</dbReference>
<sequence length="382" mass="44742">MQDATNHFDYIILGAGLSGLMLAYRMSQDAFFKDKSVLILDKSDKKINDRTWCFWSQHTAEWDTVISKKWNTIRFKSAGFDAEIPLKKYTYSKIEGLDFYNQIFEQLQASKNFQFRTETYLSHREHNVSVEVQTKNNTYSAAKLFTSILPPERLEKQTQFPVLQQHFIGWEVKTPSSVFEPEIATFMDFDIPQRRNTRFMYVLPTEKNKALVEYTLFSEKLLPKAEYEVAIKEYLEELGVPEYTIHATEQGSIPMTAFPFEQFNSKNILHIGTAGGWTRGSTGYTFTYTTKRTKQLIAFLRTESDLSKFSIKDRYRWYDAIFLDVLYRKNQMGAQLFTRMFKKNNVDAIFRFLDGESSLKDDLSIILSMPKKEFIKSFFGLK</sequence>
<dbReference type="EMBL" id="FQXT01000002">
    <property type="protein sequence ID" value="SHH76450.1"/>
    <property type="molecule type" value="Genomic_DNA"/>
</dbReference>
<dbReference type="Proteomes" id="UP000184240">
    <property type="component" value="Unassembled WGS sequence"/>
</dbReference>
<dbReference type="Proteomes" id="UP000290037">
    <property type="component" value="Unassembled WGS sequence"/>
</dbReference>
<reference evidence="1 4" key="3">
    <citation type="submission" date="2018-07" db="EMBL/GenBank/DDBJ databases">
        <title>Leeuwenhoekiella genomics.</title>
        <authorList>
            <person name="Tahon G."/>
            <person name="Willems A."/>
        </authorList>
    </citation>
    <scope>NUCLEOTIDE SEQUENCE [LARGE SCALE GENOMIC DNA]</scope>
    <source>
        <strain evidence="1 4">LMG 24856</strain>
    </source>
</reference>
<dbReference type="SUPFAM" id="SSF51905">
    <property type="entry name" value="FAD/NAD(P)-binding domain"/>
    <property type="match status" value="1"/>
</dbReference>
<accession>A0A1M5VMM7</accession>
<dbReference type="Gene3D" id="3.50.50.60">
    <property type="entry name" value="FAD/NAD(P)-binding domain"/>
    <property type="match status" value="1"/>
</dbReference>
<gene>
    <name evidence="1" type="ORF">DSM01_110</name>
    <name evidence="2" type="ORF">SAMN04487999_0818</name>
</gene>
<reference evidence="2" key="1">
    <citation type="submission" date="2016-11" db="EMBL/GenBank/DDBJ databases">
        <authorList>
            <person name="Jaros S."/>
            <person name="Januszkiewicz K."/>
            <person name="Wedrychowicz H."/>
        </authorList>
    </citation>
    <scope>NUCLEOTIDE SEQUENCE [LARGE SCALE GENOMIC DNA]</scope>
    <source>
        <strain evidence="2">DSM 19859</strain>
    </source>
</reference>
<protein>
    <submittedName>
        <fullName evidence="2">Lycopene beta-cyclase</fullName>
    </submittedName>
</protein>
<organism evidence="2 3">
    <name type="scientific">Leeuwenhoekiella palythoae</name>
    <dbReference type="NCBI Taxonomy" id="573501"/>
    <lineage>
        <taxon>Bacteria</taxon>
        <taxon>Pseudomonadati</taxon>
        <taxon>Bacteroidota</taxon>
        <taxon>Flavobacteriia</taxon>
        <taxon>Flavobacteriales</taxon>
        <taxon>Flavobacteriaceae</taxon>
        <taxon>Leeuwenhoekiella</taxon>
    </lineage>
</organism>
<dbReference type="EMBL" id="QOVN01000001">
    <property type="protein sequence ID" value="RXG30974.1"/>
    <property type="molecule type" value="Genomic_DNA"/>
</dbReference>
<name>A0A1M5VMM7_9FLAO</name>
<evidence type="ECO:0000313" key="4">
    <source>
        <dbReference type="Proteomes" id="UP000290037"/>
    </source>
</evidence>
<evidence type="ECO:0000313" key="3">
    <source>
        <dbReference type="Proteomes" id="UP000184240"/>
    </source>
</evidence>
<dbReference type="AlphaFoldDB" id="A0A1M5VMM7"/>
<keyword evidence="4" id="KW-1185">Reference proteome</keyword>
<evidence type="ECO:0000313" key="2">
    <source>
        <dbReference type="EMBL" id="SHH76450.1"/>
    </source>
</evidence>
<dbReference type="RefSeq" id="WP_072980706.1">
    <property type="nucleotide sequence ID" value="NZ_FQXT01000002.1"/>
</dbReference>
<dbReference type="OrthoDB" id="24355at2"/>
<proteinExistence type="predicted"/>
<dbReference type="Pfam" id="PF05834">
    <property type="entry name" value="Lycopene_cycl"/>
    <property type="match status" value="1"/>
</dbReference>
<reference evidence="3" key="2">
    <citation type="submission" date="2016-11" db="EMBL/GenBank/DDBJ databases">
        <authorList>
            <person name="Varghese N."/>
            <person name="Submissions S."/>
        </authorList>
    </citation>
    <scope>NUCLEOTIDE SEQUENCE [LARGE SCALE GENOMIC DNA]</scope>
    <source>
        <strain evidence="3">DSM 19859</strain>
    </source>
</reference>
<dbReference type="STRING" id="573501.SAMN04487999_0818"/>
<evidence type="ECO:0000313" key="1">
    <source>
        <dbReference type="EMBL" id="RXG30974.1"/>
    </source>
</evidence>